<comment type="caution">
    <text evidence="5">The sequence shown here is derived from an EMBL/GenBank/DDBJ whole genome shotgun (WGS) entry which is preliminary data.</text>
</comment>
<feature type="domain" description="Tyrosinase copper-binding" evidence="4">
    <location>
        <begin position="96"/>
        <end position="294"/>
    </location>
</feature>
<dbReference type="EMBL" id="MU167217">
    <property type="protein sequence ID" value="KAG0150759.1"/>
    <property type="molecule type" value="Genomic_DNA"/>
</dbReference>
<feature type="signal peptide" evidence="3">
    <location>
        <begin position="1"/>
        <end position="22"/>
    </location>
</feature>
<evidence type="ECO:0000256" key="1">
    <source>
        <dbReference type="ARBA" id="ARBA00022723"/>
    </source>
</evidence>
<dbReference type="InterPro" id="IPR002227">
    <property type="entry name" value="Tyrosinase_Cu-bd"/>
</dbReference>
<feature type="chain" id="PRO_5040382272" description="Tyrosinase copper-binding domain-containing protein" evidence="3">
    <location>
        <begin position="23"/>
        <end position="350"/>
    </location>
</feature>
<keyword evidence="1" id="KW-0479">Metal-binding</keyword>
<dbReference type="Gene3D" id="1.10.1280.10">
    <property type="entry name" value="Di-copper center containing domain from catechol oxidase"/>
    <property type="match status" value="1"/>
</dbReference>
<dbReference type="SUPFAM" id="SSF48056">
    <property type="entry name" value="Di-copper centre-containing domain"/>
    <property type="match status" value="1"/>
</dbReference>
<dbReference type="OrthoDB" id="6132182at2759"/>
<evidence type="ECO:0000259" key="4">
    <source>
        <dbReference type="Pfam" id="PF00264"/>
    </source>
</evidence>
<dbReference type="PRINTS" id="PR00092">
    <property type="entry name" value="TYROSINASE"/>
</dbReference>
<sequence>MLSILSVLWLGTIFSLFELSTQETFYRHRHRQLNSTIANRTFVSDSINSNNSQPQCKNLAVRREWRTLSREYQEAYINAVKCLTKRPSKLLGRGYRRFDDFQYVHCEMRSKIHFTAMFFVWHHKLTQVWETTLQEECGYRGALPYWQWELDAENFPHSPIWSSDPVVGFGTNGANFSYDPDNLGGGIVTDGAFAYFQILYPERQYLERNFHVPSTYVVNNQNAMSWVLSHTDYASFSTALEGSNPTGDIDYPGPHGMLHAMLGGDMPKLAYAANDVVFWVLHCNVDRLWWEWIRRDPAKRMMAYGGNRKPGSFANDASLDDELDFLGLTPKVKVRDVMKWATPPFCYTYE</sequence>
<evidence type="ECO:0000313" key="5">
    <source>
        <dbReference type="EMBL" id="KAG0150759.1"/>
    </source>
</evidence>
<evidence type="ECO:0000256" key="2">
    <source>
        <dbReference type="ARBA" id="ARBA00023008"/>
    </source>
</evidence>
<dbReference type="Proteomes" id="UP000886653">
    <property type="component" value="Unassembled WGS sequence"/>
</dbReference>
<protein>
    <recommendedName>
        <fullName evidence="4">Tyrosinase copper-binding domain-containing protein</fullName>
    </recommendedName>
</protein>
<dbReference type="PANTHER" id="PTHR11474:SF126">
    <property type="entry name" value="TYROSINASE-LIKE PROTEIN TYR-1-RELATED"/>
    <property type="match status" value="1"/>
</dbReference>
<dbReference type="PANTHER" id="PTHR11474">
    <property type="entry name" value="TYROSINASE FAMILY MEMBER"/>
    <property type="match status" value="1"/>
</dbReference>
<dbReference type="InterPro" id="IPR050316">
    <property type="entry name" value="Tyrosinase/Hemocyanin"/>
</dbReference>
<dbReference type="AlphaFoldDB" id="A0A9P6TG97"/>
<keyword evidence="6" id="KW-1185">Reference proteome</keyword>
<name>A0A9P6TG97_9BASI</name>
<dbReference type="GO" id="GO:0046872">
    <property type="term" value="F:metal ion binding"/>
    <property type="evidence" value="ECO:0007669"/>
    <property type="project" value="UniProtKB-KW"/>
</dbReference>
<evidence type="ECO:0000313" key="6">
    <source>
        <dbReference type="Proteomes" id="UP000886653"/>
    </source>
</evidence>
<dbReference type="GO" id="GO:0016491">
    <property type="term" value="F:oxidoreductase activity"/>
    <property type="evidence" value="ECO:0007669"/>
    <property type="project" value="InterPro"/>
</dbReference>
<reference evidence="5" key="1">
    <citation type="submission" date="2013-11" db="EMBL/GenBank/DDBJ databases">
        <title>Genome sequence of the fusiform rust pathogen reveals effectors for host alternation and coevolution with pine.</title>
        <authorList>
            <consortium name="DOE Joint Genome Institute"/>
            <person name="Smith K."/>
            <person name="Pendleton A."/>
            <person name="Kubisiak T."/>
            <person name="Anderson C."/>
            <person name="Salamov A."/>
            <person name="Aerts A."/>
            <person name="Riley R."/>
            <person name="Clum A."/>
            <person name="Lindquist E."/>
            <person name="Ence D."/>
            <person name="Campbell M."/>
            <person name="Kronenberg Z."/>
            <person name="Feau N."/>
            <person name="Dhillon B."/>
            <person name="Hamelin R."/>
            <person name="Burleigh J."/>
            <person name="Smith J."/>
            <person name="Yandell M."/>
            <person name="Nelson C."/>
            <person name="Grigoriev I."/>
            <person name="Davis J."/>
        </authorList>
    </citation>
    <scope>NUCLEOTIDE SEQUENCE</scope>
    <source>
        <strain evidence="5">G11</strain>
    </source>
</reference>
<proteinExistence type="predicted"/>
<evidence type="ECO:0000256" key="3">
    <source>
        <dbReference type="SAM" id="SignalP"/>
    </source>
</evidence>
<dbReference type="InterPro" id="IPR008922">
    <property type="entry name" value="Di-copper_centre_dom_sf"/>
</dbReference>
<gene>
    <name evidence="5" type="ORF">CROQUDRAFT_57792</name>
</gene>
<keyword evidence="3" id="KW-0732">Signal</keyword>
<dbReference type="Pfam" id="PF00264">
    <property type="entry name" value="Tyrosinase"/>
    <property type="match status" value="1"/>
</dbReference>
<keyword evidence="2" id="KW-0186">Copper</keyword>
<organism evidence="5 6">
    <name type="scientific">Cronartium quercuum f. sp. fusiforme G11</name>
    <dbReference type="NCBI Taxonomy" id="708437"/>
    <lineage>
        <taxon>Eukaryota</taxon>
        <taxon>Fungi</taxon>
        <taxon>Dikarya</taxon>
        <taxon>Basidiomycota</taxon>
        <taxon>Pucciniomycotina</taxon>
        <taxon>Pucciniomycetes</taxon>
        <taxon>Pucciniales</taxon>
        <taxon>Coleosporiaceae</taxon>
        <taxon>Cronartium</taxon>
    </lineage>
</organism>
<accession>A0A9P6TG97</accession>